<dbReference type="AlphaFoldDB" id="A0A5B9D9W2"/>
<dbReference type="GO" id="GO:0019843">
    <property type="term" value="F:rRNA binding"/>
    <property type="evidence" value="ECO:0007669"/>
    <property type="project" value="UniProtKB-KW"/>
</dbReference>
<keyword evidence="4 11" id="KW-0699">rRNA-binding</keyword>
<evidence type="ECO:0000256" key="7">
    <source>
        <dbReference type="ARBA" id="ARBA00022884"/>
    </source>
</evidence>
<proteinExistence type="inferred from homology"/>
<evidence type="ECO:0000256" key="12">
    <source>
        <dbReference type="RuleBase" id="RU000576"/>
    </source>
</evidence>
<dbReference type="GO" id="GO:0003735">
    <property type="term" value="F:structural constituent of ribosome"/>
    <property type="evidence" value="ECO:0007669"/>
    <property type="project" value="InterPro"/>
</dbReference>
<dbReference type="PANTHER" id="PTHR10768">
    <property type="entry name" value="60S RIBOSOMAL PROTEIN L37"/>
    <property type="match status" value="1"/>
</dbReference>
<protein>
    <recommendedName>
        <fullName evidence="10 11">Large ribosomal subunit protein eL37</fullName>
    </recommendedName>
</protein>
<dbReference type="Gene3D" id="2.20.25.30">
    <property type="match status" value="1"/>
</dbReference>
<dbReference type="InterPro" id="IPR018267">
    <property type="entry name" value="Ribosomal_eL37_CS"/>
</dbReference>
<evidence type="ECO:0000256" key="1">
    <source>
        <dbReference type="ARBA" id="ARBA00003058"/>
    </source>
</evidence>
<dbReference type="EMBL" id="CP042905">
    <property type="protein sequence ID" value="QEE15883.1"/>
    <property type="molecule type" value="Genomic_DNA"/>
</dbReference>
<evidence type="ECO:0000256" key="8">
    <source>
        <dbReference type="ARBA" id="ARBA00022980"/>
    </source>
</evidence>
<gene>
    <name evidence="11" type="primary">rpl37e</name>
    <name evidence="13" type="ORF">DSAG12_01710</name>
</gene>
<organism evidence="13">
    <name type="scientific">Promethearchaeum syntrophicum</name>
    <dbReference type="NCBI Taxonomy" id="2594042"/>
    <lineage>
        <taxon>Archaea</taxon>
        <taxon>Promethearchaeati</taxon>
        <taxon>Promethearchaeota</taxon>
        <taxon>Promethearchaeia</taxon>
        <taxon>Promethearchaeales</taxon>
        <taxon>Promethearchaeaceae</taxon>
        <taxon>Promethearchaeum</taxon>
    </lineage>
</organism>
<dbReference type="PROSITE" id="PS01077">
    <property type="entry name" value="RIBOSOMAL_L37E"/>
    <property type="match status" value="1"/>
</dbReference>
<evidence type="ECO:0000313" key="13">
    <source>
        <dbReference type="EMBL" id="QEE15883.1"/>
    </source>
</evidence>
<evidence type="ECO:0000256" key="10">
    <source>
        <dbReference type="ARBA" id="ARBA00035225"/>
    </source>
</evidence>
<comment type="function">
    <text evidence="12">Component of the large ribosomal subunit. The ribosome is a large ribonucleoprotein complex responsible for the synthesis of proteins in the cell.</text>
</comment>
<feature type="binding site" evidence="11">
    <location>
        <position position="23"/>
    </location>
    <ligand>
        <name>Zn(2+)</name>
        <dbReference type="ChEBI" id="CHEBI:29105"/>
    </ligand>
</feature>
<keyword evidence="6 11" id="KW-0862">Zinc</keyword>
<keyword evidence="7 11" id="KW-0694">RNA-binding</keyword>
<dbReference type="Pfam" id="PF01907">
    <property type="entry name" value="Ribosomal_L37e"/>
    <property type="match status" value="1"/>
</dbReference>
<dbReference type="FunFam" id="2.20.25.30:FF:000003">
    <property type="entry name" value="50S ribosomal protein L37e"/>
    <property type="match status" value="1"/>
</dbReference>
<dbReference type="OrthoDB" id="5619at2157"/>
<feature type="zinc finger region" description="C4-type" evidence="11">
    <location>
        <begin position="20"/>
        <end position="38"/>
    </location>
</feature>
<dbReference type="PANTHER" id="PTHR10768:SF0">
    <property type="entry name" value="RIBOSOMAL PROTEIN L37"/>
    <property type="match status" value="1"/>
</dbReference>
<evidence type="ECO:0000256" key="9">
    <source>
        <dbReference type="ARBA" id="ARBA00023274"/>
    </source>
</evidence>
<keyword evidence="5 11" id="KW-0863">Zinc-finger</keyword>
<evidence type="ECO:0000256" key="2">
    <source>
        <dbReference type="ARBA" id="ARBA00009805"/>
    </source>
</evidence>
<dbReference type="InterPro" id="IPR011332">
    <property type="entry name" value="Ribosomal_zn-bd"/>
</dbReference>
<feature type="binding site" evidence="11">
    <location>
        <position position="38"/>
    </location>
    <ligand>
        <name>Zn(2+)</name>
        <dbReference type="ChEBI" id="CHEBI:29105"/>
    </ligand>
</feature>
<keyword evidence="3 11" id="KW-0479">Metal-binding</keyword>
<name>A0A5B9D9W2_9ARCH</name>
<dbReference type="GeneID" id="71760077"/>
<comment type="cofactor">
    <cofactor evidence="11">
        <name>Zn(2+)</name>
        <dbReference type="ChEBI" id="CHEBI:29105"/>
    </cofactor>
    <text evidence="11">Binds 1 zinc ion per subunit.</text>
</comment>
<comment type="similarity">
    <text evidence="2 11 12">Belongs to the eukaryotic ribosomal protein eL37 family.</text>
</comment>
<dbReference type="InterPro" id="IPR001569">
    <property type="entry name" value="Ribosomal_eL37"/>
</dbReference>
<dbReference type="InterPro" id="IPR011331">
    <property type="entry name" value="Ribosomal_eL37/eL43"/>
</dbReference>
<evidence type="ECO:0000256" key="3">
    <source>
        <dbReference type="ARBA" id="ARBA00022723"/>
    </source>
</evidence>
<dbReference type="GO" id="GO:0006412">
    <property type="term" value="P:translation"/>
    <property type="evidence" value="ECO:0007669"/>
    <property type="project" value="UniProtKB-UniRule"/>
</dbReference>
<feature type="binding site" evidence="11">
    <location>
        <position position="35"/>
    </location>
    <ligand>
        <name>Zn(2+)</name>
        <dbReference type="ChEBI" id="CHEBI:29105"/>
    </ligand>
</feature>
<evidence type="ECO:0000256" key="4">
    <source>
        <dbReference type="ARBA" id="ARBA00022730"/>
    </source>
</evidence>
<accession>A0A5B9D9W2</accession>
<dbReference type="HAMAP" id="MF_00547">
    <property type="entry name" value="Ribosomal_eL37"/>
    <property type="match status" value="1"/>
</dbReference>
<dbReference type="RefSeq" id="WP_147662779.1">
    <property type="nucleotide sequence ID" value="NZ_CP042905.2"/>
</dbReference>
<keyword evidence="9 11" id="KW-0687">Ribonucleoprotein</keyword>
<evidence type="ECO:0000256" key="6">
    <source>
        <dbReference type="ARBA" id="ARBA00022833"/>
    </source>
</evidence>
<dbReference type="GO" id="GO:0022625">
    <property type="term" value="C:cytosolic large ribosomal subunit"/>
    <property type="evidence" value="ECO:0007669"/>
    <property type="project" value="TreeGrafter"/>
</dbReference>
<keyword evidence="8 11" id="KW-0689">Ribosomal protein</keyword>
<evidence type="ECO:0000256" key="5">
    <source>
        <dbReference type="ARBA" id="ARBA00022771"/>
    </source>
</evidence>
<evidence type="ECO:0000256" key="11">
    <source>
        <dbReference type="HAMAP-Rule" id="MF_00547"/>
    </source>
</evidence>
<dbReference type="SUPFAM" id="SSF57829">
    <property type="entry name" value="Zn-binding ribosomal proteins"/>
    <property type="match status" value="1"/>
</dbReference>
<comment type="function">
    <text evidence="1 11">Binds to the 23S rRNA.</text>
</comment>
<dbReference type="GO" id="GO:0008270">
    <property type="term" value="F:zinc ion binding"/>
    <property type="evidence" value="ECO:0007669"/>
    <property type="project" value="UniProtKB-UniRule"/>
</dbReference>
<reference evidence="13" key="1">
    <citation type="journal article" date="2020" name="Nature">
        <title>Isolation of an archaeon at the prokaryote-eukaryote interface.</title>
        <authorList>
            <person name="Imachi H."/>
            <person name="Nobu M.K."/>
            <person name="Nakahara N."/>
            <person name="Morono Y."/>
            <person name="Ogawara M."/>
            <person name="Takaki Y."/>
            <person name="Takano Y."/>
            <person name="Uematsu K."/>
            <person name="Ikuta T."/>
            <person name="Ito M."/>
            <person name="Matsui Y."/>
            <person name="Miyazaki M."/>
            <person name="Murata K."/>
            <person name="Saito Y."/>
            <person name="Sakai S."/>
            <person name="Song C."/>
            <person name="Tasumi E."/>
            <person name="Yamanaka Y."/>
            <person name="Yamaguchi T."/>
            <person name="Kamagata Y."/>
            <person name="Tamaki H."/>
            <person name="Takai K."/>
        </authorList>
    </citation>
    <scope>NUCLEOTIDE SEQUENCE [LARGE SCALE GENOMIC DNA]</scope>
    <source>
        <strain evidence="13">MK-D1</strain>
    </source>
</reference>
<feature type="binding site" evidence="11">
    <location>
        <position position="20"/>
    </location>
    <ligand>
        <name>Zn(2+)</name>
        <dbReference type="ChEBI" id="CHEBI:29105"/>
    </ligand>
</feature>
<sequence>MTKGTASFGKHNKAATHTMCRRCGSRSYFKRKSFCASCGYGKTAKIRTYNWNVKIKAANGQKTRNGRKEMFKRKWNKRFVSKHQKKH</sequence>
<dbReference type="NCBIfam" id="NF003214">
    <property type="entry name" value="PRK04179.1"/>
    <property type="match status" value="1"/>
</dbReference>